<dbReference type="Proteomes" id="UP000728032">
    <property type="component" value="Unassembled WGS sequence"/>
</dbReference>
<name>A0A7R9M1D3_9ACAR</name>
<gene>
    <name evidence="1" type="ORF">ONB1V03_LOCUS8451</name>
</gene>
<evidence type="ECO:0000313" key="2">
    <source>
        <dbReference type="Proteomes" id="UP000728032"/>
    </source>
</evidence>
<dbReference type="Gene3D" id="2.60.40.640">
    <property type="match status" value="1"/>
</dbReference>
<reference evidence="1" key="1">
    <citation type="submission" date="2020-11" db="EMBL/GenBank/DDBJ databases">
        <authorList>
            <person name="Tran Van P."/>
        </authorList>
    </citation>
    <scope>NUCLEOTIDE SEQUENCE</scope>
</reference>
<dbReference type="EMBL" id="CAJPVJ010004833">
    <property type="protein sequence ID" value="CAG2168967.1"/>
    <property type="molecule type" value="Genomic_DNA"/>
</dbReference>
<dbReference type="AlphaFoldDB" id="A0A7R9M1D3"/>
<dbReference type="EMBL" id="OC919658">
    <property type="protein sequence ID" value="CAD7651729.1"/>
    <property type="molecule type" value="Genomic_DNA"/>
</dbReference>
<organism evidence="1">
    <name type="scientific">Oppiella nova</name>
    <dbReference type="NCBI Taxonomy" id="334625"/>
    <lineage>
        <taxon>Eukaryota</taxon>
        <taxon>Metazoa</taxon>
        <taxon>Ecdysozoa</taxon>
        <taxon>Arthropoda</taxon>
        <taxon>Chelicerata</taxon>
        <taxon>Arachnida</taxon>
        <taxon>Acari</taxon>
        <taxon>Acariformes</taxon>
        <taxon>Sarcoptiformes</taxon>
        <taxon>Oribatida</taxon>
        <taxon>Brachypylina</taxon>
        <taxon>Oppioidea</taxon>
        <taxon>Oppiidae</taxon>
        <taxon>Oppiella</taxon>
    </lineage>
</organism>
<dbReference type="InterPro" id="IPR014752">
    <property type="entry name" value="Arrestin-like_C"/>
</dbReference>
<proteinExistence type="predicted"/>
<sequence>MMLDSHNPTYGLGSHITGKCVIALDGRLDLSQSSDIERGISSSFIGKYGSIKYWIEAEIQRPLFTVNNKIKTKLNVDVPLVCNDLMLPLKLSARKNAHIIQVPIPIVLDSHNQTYGLGSDVKGKCVIALDGELGLSQWNSIELLWDVWVN</sequence>
<evidence type="ECO:0000313" key="1">
    <source>
        <dbReference type="EMBL" id="CAD7651729.1"/>
    </source>
</evidence>
<accession>A0A7R9M1D3</accession>
<protein>
    <submittedName>
        <fullName evidence="1">Uncharacterized protein</fullName>
    </submittedName>
</protein>
<keyword evidence="2" id="KW-1185">Reference proteome</keyword>
<dbReference type="OrthoDB" id="2333384at2759"/>